<feature type="region of interest" description="Disordered" evidence="1">
    <location>
        <begin position="243"/>
        <end position="343"/>
    </location>
</feature>
<dbReference type="SUPFAM" id="SSF52096">
    <property type="entry name" value="ClpP/crotonase"/>
    <property type="match status" value="1"/>
</dbReference>
<feature type="compositionally biased region" description="Polar residues" evidence="1">
    <location>
        <begin position="267"/>
        <end position="294"/>
    </location>
</feature>
<dbReference type="GO" id="GO:0003824">
    <property type="term" value="F:catalytic activity"/>
    <property type="evidence" value="ECO:0007669"/>
    <property type="project" value="UniProtKB-ARBA"/>
</dbReference>
<dbReference type="PANTHER" id="PTHR11941">
    <property type="entry name" value="ENOYL-COA HYDRATASE-RELATED"/>
    <property type="match status" value="1"/>
</dbReference>
<dbReference type="GO" id="GO:0006635">
    <property type="term" value="P:fatty acid beta-oxidation"/>
    <property type="evidence" value="ECO:0007669"/>
    <property type="project" value="TreeGrafter"/>
</dbReference>
<dbReference type="Pfam" id="PF00378">
    <property type="entry name" value="ECH_1"/>
    <property type="match status" value="1"/>
</dbReference>
<dbReference type="Gene3D" id="3.90.226.10">
    <property type="entry name" value="2-enoyl-CoA Hydratase, Chain A, domain 1"/>
    <property type="match status" value="1"/>
</dbReference>
<keyword evidence="3" id="KW-1185">Reference proteome</keyword>
<accession>A0A6P1NU36</accession>
<reference evidence="2 3" key="1">
    <citation type="submission" date="2020-01" db="EMBL/GenBank/DDBJ databases">
        <title>Pseudarthrobacter psychrotolerans sp. nov., isolated from antarctic soil.</title>
        <authorList>
            <person name="Shin Y."/>
            <person name="Park W."/>
        </authorList>
    </citation>
    <scope>NUCLEOTIDE SEQUENCE [LARGE SCALE GENOMIC DNA]</scope>
    <source>
        <strain evidence="2 3">YJ56</strain>
        <plasmid evidence="2 3">unnamed2</plasmid>
    </source>
</reference>
<dbReference type="Proteomes" id="UP000464186">
    <property type="component" value="Plasmid unnamed2"/>
</dbReference>
<dbReference type="EMBL" id="CP047900">
    <property type="protein sequence ID" value="QHK22603.1"/>
    <property type="molecule type" value="Genomic_DNA"/>
</dbReference>
<geneLocation type="plasmid" evidence="2 3">
    <name>unnamed2</name>
</geneLocation>
<sequence>MYKETITHVTTNVVVRDGFRLALLTLDNNDPRRPVTLGPESLENLAEALKAVNPKDFEALAVTGSGPVFCAGADLKYMDHLTTAEAATNFASAGQETFGLLADLPIPTFAFINGSALGGGLELALHATYRTVASSVAALGLPEVRLGLIPAWNGIPLATALIGPTAATQLIVTDPLADHTLDPEKAEQLGIVDAVLPADEFLEKSLAFATGILKQQSQRPEPADHLSPAASPDAIRQQLDNRFRGAAPAPTKPLTLLRPPQARRRPNSTTTPSPAFSANCSSEQNPAQADTHSASARWRSNAATPPQQPQSQNRSSPSESSAPGSWPVSWPSPSPDNSASRSS</sequence>
<proteinExistence type="predicted"/>
<dbReference type="CDD" id="cd06558">
    <property type="entry name" value="crotonase-like"/>
    <property type="match status" value="1"/>
</dbReference>
<feature type="compositionally biased region" description="Low complexity" evidence="1">
    <location>
        <begin position="309"/>
        <end position="343"/>
    </location>
</feature>
<dbReference type="InterPro" id="IPR001753">
    <property type="entry name" value="Enoyl-CoA_hydra/iso"/>
</dbReference>
<dbReference type="KEGG" id="psey:GU243_23845"/>
<gene>
    <name evidence="2" type="ORF">GU243_23845</name>
</gene>
<evidence type="ECO:0000313" key="2">
    <source>
        <dbReference type="EMBL" id="QHK22603.1"/>
    </source>
</evidence>
<evidence type="ECO:0000313" key="3">
    <source>
        <dbReference type="Proteomes" id="UP000464186"/>
    </source>
</evidence>
<dbReference type="PANTHER" id="PTHR11941:SF54">
    <property type="entry name" value="ENOYL-COA HYDRATASE, MITOCHONDRIAL"/>
    <property type="match status" value="1"/>
</dbReference>
<organism evidence="2 3">
    <name type="scientific">Pseudarthrobacter psychrotolerans</name>
    <dbReference type="NCBI Taxonomy" id="2697569"/>
    <lineage>
        <taxon>Bacteria</taxon>
        <taxon>Bacillati</taxon>
        <taxon>Actinomycetota</taxon>
        <taxon>Actinomycetes</taxon>
        <taxon>Micrococcales</taxon>
        <taxon>Micrococcaceae</taxon>
        <taxon>Pseudarthrobacter</taxon>
    </lineage>
</organism>
<keyword evidence="2" id="KW-0614">Plasmid</keyword>
<evidence type="ECO:0000256" key="1">
    <source>
        <dbReference type="SAM" id="MobiDB-lite"/>
    </source>
</evidence>
<dbReference type="InterPro" id="IPR029045">
    <property type="entry name" value="ClpP/crotonase-like_dom_sf"/>
</dbReference>
<evidence type="ECO:0008006" key="4">
    <source>
        <dbReference type="Google" id="ProtNLM"/>
    </source>
</evidence>
<protein>
    <recommendedName>
        <fullName evidence="4">Enoyl-CoA hydratase/isomerase family protein</fullName>
    </recommendedName>
</protein>
<name>A0A6P1NU36_9MICC</name>
<dbReference type="AlphaFoldDB" id="A0A6P1NU36"/>